<reference evidence="1 2" key="1">
    <citation type="submission" date="2018-05" db="EMBL/GenBank/DDBJ databases">
        <title>Genomic Encyclopedia of Type Strains, Phase IV (KMG-IV): sequencing the most valuable type-strain genomes for metagenomic binning, comparative biology and taxonomic classification.</title>
        <authorList>
            <person name="Goeker M."/>
        </authorList>
    </citation>
    <scope>NUCLEOTIDE SEQUENCE [LARGE SCALE GENOMIC DNA]</scope>
    <source>
        <strain evidence="1 2">DSM 6986</strain>
    </source>
</reference>
<sequence length="49" mass="5461">MAAARLLQRNLVVCKTMQKDHIFAGEAMIDMTSSEILIAGSHFLTLRID</sequence>
<evidence type="ECO:0000313" key="2">
    <source>
        <dbReference type="Proteomes" id="UP000245396"/>
    </source>
</evidence>
<gene>
    <name evidence="1" type="ORF">C7441_10543</name>
</gene>
<accession>A0A316C8T1</accession>
<dbReference type="Proteomes" id="UP000245396">
    <property type="component" value="Unassembled WGS sequence"/>
</dbReference>
<evidence type="ECO:0000313" key="1">
    <source>
        <dbReference type="EMBL" id="PWJ84427.1"/>
    </source>
</evidence>
<keyword evidence="2" id="KW-1185">Reference proteome</keyword>
<dbReference type="AlphaFoldDB" id="A0A316C8T1"/>
<protein>
    <submittedName>
        <fullName evidence="1">Uncharacterized protein</fullName>
    </submittedName>
</protein>
<name>A0A316C8T1_PSESE</name>
<dbReference type="EMBL" id="QGGG01000005">
    <property type="protein sequence ID" value="PWJ84427.1"/>
    <property type="molecule type" value="Genomic_DNA"/>
</dbReference>
<proteinExistence type="predicted"/>
<organism evidence="1 2">
    <name type="scientific">Pseudaminobacter salicylatoxidans</name>
    <dbReference type="NCBI Taxonomy" id="93369"/>
    <lineage>
        <taxon>Bacteria</taxon>
        <taxon>Pseudomonadati</taxon>
        <taxon>Pseudomonadota</taxon>
        <taxon>Alphaproteobacteria</taxon>
        <taxon>Hyphomicrobiales</taxon>
        <taxon>Phyllobacteriaceae</taxon>
        <taxon>Pseudaminobacter</taxon>
    </lineage>
</organism>
<comment type="caution">
    <text evidence="1">The sequence shown here is derived from an EMBL/GenBank/DDBJ whole genome shotgun (WGS) entry which is preliminary data.</text>
</comment>